<evidence type="ECO:0000256" key="1">
    <source>
        <dbReference type="SAM" id="Phobius"/>
    </source>
</evidence>
<organism evidence="2 3">
    <name type="scientific">Nitrospira defluvii</name>
    <dbReference type="NCBI Taxonomy" id="330214"/>
    <lineage>
        <taxon>Bacteria</taxon>
        <taxon>Pseudomonadati</taxon>
        <taxon>Nitrospirota</taxon>
        <taxon>Nitrospiria</taxon>
        <taxon>Nitrospirales</taxon>
        <taxon>Nitrospiraceae</taxon>
        <taxon>Nitrospira</taxon>
    </lineage>
</organism>
<evidence type="ECO:0000313" key="3">
    <source>
        <dbReference type="Proteomes" id="UP000675880"/>
    </source>
</evidence>
<dbReference type="Pfam" id="PF05494">
    <property type="entry name" value="MlaC"/>
    <property type="match status" value="1"/>
</dbReference>
<keyword evidence="1" id="KW-0472">Membrane</keyword>
<name>A0ABN7MG30_9BACT</name>
<feature type="transmembrane region" description="Helical" evidence="1">
    <location>
        <begin position="27"/>
        <end position="48"/>
    </location>
</feature>
<dbReference type="PANTHER" id="PTHR36573:SF1">
    <property type="entry name" value="INTERMEMBRANE PHOSPHOLIPID TRANSPORT SYSTEM BINDING PROTEIN MLAC"/>
    <property type="match status" value="1"/>
</dbReference>
<gene>
    <name evidence="2" type="ORF">NSPZN2_70134</name>
</gene>
<keyword evidence="1" id="KW-0812">Transmembrane</keyword>
<dbReference type="PANTHER" id="PTHR36573">
    <property type="entry name" value="INTERMEMBRANE PHOSPHOLIPID TRANSPORT SYSTEM BINDING PROTEIN MLAC"/>
    <property type="match status" value="1"/>
</dbReference>
<proteinExistence type="predicted"/>
<protein>
    <submittedName>
        <fullName evidence="2">Organic solvent tolerance ABC transporter substrate-binding protein</fullName>
    </submittedName>
</protein>
<reference evidence="2 3" key="1">
    <citation type="submission" date="2021-02" db="EMBL/GenBank/DDBJ databases">
        <authorList>
            <person name="Han P."/>
        </authorList>
    </citation>
    <scope>NUCLEOTIDE SEQUENCE [LARGE SCALE GENOMIC DNA]</scope>
    <source>
        <strain evidence="2">Candidatus Nitrospira sp. ZN2</strain>
    </source>
</reference>
<keyword evidence="3" id="KW-1185">Reference proteome</keyword>
<dbReference type="Gene3D" id="3.10.450.710">
    <property type="entry name" value="Tgt2/MlaC"/>
    <property type="match status" value="1"/>
</dbReference>
<dbReference type="InterPro" id="IPR008869">
    <property type="entry name" value="MlaC/ttg2D"/>
</dbReference>
<sequence>MIGWNQPAGQVHLAQSGRRREWAPTHAICLSAVGLLVSILLSYSPVLAAETGAPTRTIQEAVNRVMTILADPDWRKSERSRERKRLVVEAISGVIDYDEMAMRALGQEWKARADRDRKAFLDAFRQFMESSYEGRFKDYSGEDVRYLGEQVAGNFAEVRTRLVSRKVDLPVNFRLVNRGEAWRVYDISVDGISLVGNYRAQFASIIREASFQALLVKLTSKAGDVAEPFEGPRPSTVSAIGGER</sequence>
<keyword evidence="1" id="KW-1133">Transmembrane helix</keyword>
<dbReference type="EMBL" id="CAJNBJ010000020">
    <property type="protein sequence ID" value="CAE6796842.1"/>
    <property type="molecule type" value="Genomic_DNA"/>
</dbReference>
<dbReference type="RefSeq" id="WP_213044079.1">
    <property type="nucleotide sequence ID" value="NZ_CAJNBJ010000020.1"/>
</dbReference>
<accession>A0ABN7MG30</accession>
<dbReference type="Proteomes" id="UP000675880">
    <property type="component" value="Unassembled WGS sequence"/>
</dbReference>
<dbReference type="InterPro" id="IPR042245">
    <property type="entry name" value="Tgt2/MlaC_sf"/>
</dbReference>
<comment type="caution">
    <text evidence="2">The sequence shown here is derived from an EMBL/GenBank/DDBJ whole genome shotgun (WGS) entry which is preliminary data.</text>
</comment>
<evidence type="ECO:0000313" key="2">
    <source>
        <dbReference type="EMBL" id="CAE6796842.1"/>
    </source>
</evidence>